<dbReference type="SUPFAM" id="SSF100950">
    <property type="entry name" value="NagB/RpiA/CoA transferase-like"/>
    <property type="match status" value="1"/>
</dbReference>
<dbReference type="PANTHER" id="PTHR43475:SF2">
    <property type="entry name" value="RIBOSE 1,5-BISPHOSPHATE ISOMERASE"/>
    <property type="match status" value="1"/>
</dbReference>
<protein>
    <submittedName>
        <fullName evidence="2">Initiation factor 2B</fullName>
    </submittedName>
</protein>
<dbReference type="PANTHER" id="PTHR43475">
    <property type="entry name" value="METHYLTHIORIBOSE-1-PHOSPHATE ISOMERASE"/>
    <property type="match status" value="1"/>
</dbReference>
<dbReference type="RefSeq" id="WP_108382665.1">
    <property type="nucleotide sequence ID" value="NZ_CP028858.1"/>
</dbReference>
<dbReference type="EMBL" id="CP028858">
    <property type="protein sequence ID" value="AWB27866.1"/>
    <property type="molecule type" value="Genomic_DNA"/>
</dbReference>
<keyword evidence="2" id="KW-0396">Initiation factor</keyword>
<dbReference type="GO" id="GO:0003743">
    <property type="term" value="F:translation initiation factor activity"/>
    <property type="evidence" value="ECO:0007669"/>
    <property type="project" value="UniProtKB-KW"/>
</dbReference>
<dbReference type="GO" id="GO:0019509">
    <property type="term" value="P:L-methionine salvage from methylthioadenosine"/>
    <property type="evidence" value="ECO:0007669"/>
    <property type="project" value="TreeGrafter"/>
</dbReference>
<dbReference type="Gene3D" id="3.40.50.10470">
    <property type="entry name" value="Translation initiation factor eif-2b, domain 2"/>
    <property type="match status" value="1"/>
</dbReference>
<reference evidence="2 3" key="1">
    <citation type="submission" date="2018-04" db="EMBL/GenBank/DDBJ databases">
        <title>Halococcoides cellulosivorans gen. nov., sp. nov., an extremely halophilic cellulose-utilizing haloarchaeon from hypersaline lakes.</title>
        <authorList>
            <person name="Sorokin D.Y."/>
            <person name="Toshchakov S.V."/>
            <person name="Samarov N.I."/>
            <person name="Korzhenkov A."/>
            <person name="Kublanov I.V."/>
        </authorList>
    </citation>
    <scope>NUCLEOTIDE SEQUENCE [LARGE SCALE GENOMIC DNA]</scope>
    <source>
        <strain evidence="2 3">HArcel1</strain>
    </source>
</reference>
<dbReference type="AlphaFoldDB" id="A0A2R4X237"/>
<comment type="similarity">
    <text evidence="1">Belongs to the eIF-2B alpha/beta/delta subunits family.</text>
</comment>
<evidence type="ECO:0000256" key="1">
    <source>
        <dbReference type="RuleBase" id="RU003814"/>
    </source>
</evidence>
<dbReference type="InterPro" id="IPR000649">
    <property type="entry name" value="IF-2B-related"/>
</dbReference>
<sequence>MIDETIEEIEEMQTHSSSVVAVKAARALASLTAQEFPTVEEYVRALERNSSALRRAKPSHATLYNTQRRIIHTVAEGEYDAVSAAKEATERVIDEVIDTVESAKAEAAANAAAELADDETILTHDYSTTVIETLERLAAVENGVAQRPITLYITEARPRYLGRKTARYFGPIEGIDVHLIVDSASAQYLPECDRVLVGMDSLVDDVLYNRVGTHTLSAAAADAGVPVTAVGASTKIPEGGFQFQNERRPVSEVMREPAEGFVVENVNYDGTPIELLDSIATDDGIRRPE</sequence>
<organism evidence="2 3">
    <name type="scientific">Halococcoides cellulosivorans</name>
    <dbReference type="NCBI Taxonomy" id="1679096"/>
    <lineage>
        <taxon>Archaea</taxon>
        <taxon>Methanobacteriati</taxon>
        <taxon>Methanobacteriota</taxon>
        <taxon>Stenosarchaea group</taxon>
        <taxon>Halobacteria</taxon>
        <taxon>Halobacteriales</taxon>
        <taxon>Haloarculaceae</taxon>
        <taxon>Halococcoides</taxon>
    </lineage>
</organism>
<keyword evidence="3" id="KW-1185">Reference proteome</keyword>
<name>A0A2R4X237_9EURY</name>
<accession>A0A2R4X237</accession>
<dbReference type="InterPro" id="IPR042529">
    <property type="entry name" value="IF_2B-like_C"/>
</dbReference>
<dbReference type="GeneID" id="36512670"/>
<evidence type="ECO:0000313" key="2">
    <source>
        <dbReference type="EMBL" id="AWB27866.1"/>
    </source>
</evidence>
<dbReference type="GO" id="GO:0046523">
    <property type="term" value="F:S-methyl-5-thioribose-1-phosphate isomerase activity"/>
    <property type="evidence" value="ECO:0007669"/>
    <property type="project" value="TreeGrafter"/>
</dbReference>
<gene>
    <name evidence="2" type="ORF">HARCEL1_09145</name>
</gene>
<dbReference type="KEGG" id="harc:HARCEL1_09145"/>
<proteinExistence type="inferred from homology"/>
<dbReference type="InterPro" id="IPR037171">
    <property type="entry name" value="NagB/RpiA_transferase-like"/>
</dbReference>
<dbReference type="Gene3D" id="1.20.120.420">
    <property type="entry name" value="translation initiation factor eif-2b, domain 1"/>
    <property type="match status" value="1"/>
</dbReference>
<dbReference type="Proteomes" id="UP000244727">
    <property type="component" value="Chromosome"/>
</dbReference>
<dbReference type="InterPro" id="IPR027363">
    <property type="entry name" value="M1Pi_N"/>
</dbReference>
<dbReference type="Pfam" id="PF01008">
    <property type="entry name" value="IF-2B"/>
    <property type="match status" value="1"/>
</dbReference>
<evidence type="ECO:0000313" key="3">
    <source>
        <dbReference type="Proteomes" id="UP000244727"/>
    </source>
</evidence>
<keyword evidence="2" id="KW-0648">Protein biosynthesis</keyword>